<accession>A0A7C0Y382</accession>
<dbReference type="SUPFAM" id="SSF49464">
    <property type="entry name" value="Carboxypeptidase regulatory domain-like"/>
    <property type="match status" value="1"/>
</dbReference>
<evidence type="ECO:0000313" key="3">
    <source>
        <dbReference type="EMBL" id="HDD31443.1"/>
    </source>
</evidence>
<evidence type="ECO:0000256" key="1">
    <source>
        <dbReference type="SAM" id="MobiDB-lite"/>
    </source>
</evidence>
<dbReference type="InterPro" id="IPR013783">
    <property type="entry name" value="Ig-like_fold"/>
</dbReference>
<comment type="caution">
    <text evidence="3">The sequence shown here is derived from an EMBL/GenBank/DDBJ whole genome shotgun (WGS) entry which is preliminary data.</text>
</comment>
<dbReference type="EMBL" id="DQYG01000101">
    <property type="protein sequence ID" value="HDD31443.1"/>
    <property type="molecule type" value="Genomic_DNA"/>
</dbReference>
<evidence type="ECO:0000256" key="2">
    <source>
        <dbReference type="SAM" id="Phobius"/>
    </source>
</evidence>
<dbReference type="Gene3D" id="2.60.40.10">
    <property type="entry name" value="Immunoglobulins"/>
    <property type="match status" value="1"/>
</dbReference>
<dbReference type="AlphaFoldDB" id="A0A7C0Y382"/>
<keyword evidence="2" id="KW-0812">Transmembrane</keyword>
<dbReference type="InterPro" id="IPR008969">
    <property type="entry name" value="CarboxyPept-like_regulatory"/>
</dbReference>
<feature type="transmembrane region" description="Helical" evidence="2">
    <location>
        <begin position="420"/>
        <end position="441"/>
    </location>
</feature>
<sequence length="512" mass="56947">MNKKAVLITILFLLSVSGASAQPSLLLEVAQESFEAKPGETILVPVTLSNIGNETAENISIYISGPLIEGLLYSQDVIKKLEPGEKVEKTLPIYIENPKARIYDLKVVARVGAVLVEVPISLRVLTKVGYSIEVDVEDRYLFGEDVAITLKVSSSSNGIIFGDVSYEIYKGNASIAEKSIHNIFLYPEYPKNRWEYLIFLPRPDVGKYTVVMRARFGGISKTIAKSFEVYQRKLRYETKFEKGIIYVRVLDEKGNGVEGISVTIEGTELKTNSYGMAFIEAKGPGTYHITLNLDGKIVETFVEVKKLFMDYEQRNETLLVYIRDSAGKGIGNVSIEAIGPIGKTYGVTDENGTALINLNETGFGGISLKAESDRYLGAETIITVKEPKKPETKTPPQTTSTPINQTTPVQPVKPKDYGNLPIILVLSAIIFGGTSYLALFMPLKFEEQLNKYYFVKIRAPRIRELHNFRYEKAINAVDARATKGTVTIEDGRIIWEIDKLEPGEEAFLQVIL</sequence>
<name>A0A7C0Y382_THELI</name>
<protein>
    <recommendedName>
        <fullName evidence="4">CARDB domain-containing protein</fullName>
    </recommendedName>
</protein>
<feature type="region of interest" description="Disordered" evidence="1">
    <location>
        <begin position="386"/>
        <end position="411"/>
    </location>
</feature>
<keyword evidence="2" id="KW-1133">Transmembrane helix</keyword>
<gene>
    <name evidence="3" type="ORF">ENF72_02300</name>
</gene>
<dbReference type="Proteomes" id="UP000886210">
    <property type="component" value="Unassembled WGS sequence"/>
</dbReference>
<organism evidence="3">
    <name type="scientific">Thermococcus litoralis</name>
    <dbReference type="NCBI Taxonomy" id="2265"/>
    <lineage>
        <taxon>Archaea</taxon>
        <taxon>Methanobacteriati</taxon>
        <taxon>Methanobacteriota</taxon>
        <taxon>Thermococci</taxon>
        <taxon>Thermococcales</taxon>
        <taxon>Thermococcaceae</taxon>
        <taxon>Thermococcus</taxon>
    </lineage>
</organism>
<reference evidence="3" key="1">
    <citation type="journal article" date="2020" name="mSystems">
        <title>Genome- and Community-Level Interaction Insights into Carbon Utilization and Element Cycling Functions of Hydrothermarchaeota in Hydrothermal Sediment.</title>
        <authorList>
            <person name="Zhou Z."/>
            <person name="Liu Y."/>
            <person name="Xu W."/>
            <person name="Pan J."/>
            <person name="Luo Z.H."/>
            <person name="Li M."/>
        </authorList>
    </citation>
    <scope>NUCLEOTIDE SEQUENCE [LARGE SCALE GENOMIC DNA]</scope>
    <source>
        <strain evidence="3">HyVt-151</strain>
    </source>
</reference>
<proteinExistence type="predicted"/>
<evidence type="ECO:0008006" key="4">
    <source>
        <dbReference type="Google" id="ProtNLM"/>
    </source>
</evidence>
<keyword evidence="2" id="KW-0472">Membrane</keyword>